<gene>
    <name evidence="1" type="ORF">SAMN04488047_105175</name>
</gene>
<accession>A0A1I5PMM2</accession>
<evidence type="ECO:0000313" key="1">
    <source>
        <dbReference type="EMBL" id="SFP35372.1"/>
    </source>
</evidence>
<dbReference type="STRING" id="441119.SAMN04488047_105175"/>
<dbReference type="AlphaFoldDB" id="A0A1I5PMM2"/>
<name>A0A1I5PMM2_9RHOB</name>
<proteinExistence type="predicted"/>
<dbReference type="RefSeq" id="WP_093420452.1">
    <property type="nucleotide sequence ID" value="NZ_FOXA01000005.1"/>
</dbReference>
<reference evidence="1 2" key="1">
    <citation type="submission" date="2016-10" db="EMBL/GenBank/DDBJ databases">
        <authorList>
            <person name="de Groot N.N."/>
        </authorList>
    </citation>
    <scope>NUCLEOTIDE SEQUENCE [LARGE SCALE GENOMIC DNA]</scope>
    <source>
        <strain evidence="1 2">DSM 19547</strain>
    </source>
</reference>
<organism evidence="1 2">
    <name type="scientific">Tranquillimonas alkanivorans</name>
    <dbReference type="NCBI Taxonomy" id="441119"/>
    <lineage>
        <taxon>Bacteria</taxon>
        <taxon>Pseudomonadati</taxon>
        <taxon>Pseudomonadota</taxon>
        <taxon>Alphaproteobacteria</taxon>
        <taxon>Rhodobacterales</taxon>
        <taxon>Roseobacteraceae</taxon>
        <taxon>Tranquillimonas</taxon>
    </lineage>
</organism>
<keyword evidence="2" id="KW-1185">Reference proteome</keyword>
<evidence type="ECO:0000313" key="2">
    <source>
        <dbReference type="Proteomes" id="UP000199356"/>
    </source>
</evidence>
<dbReference type="EMBL" id="FOXA01000005">
    <property type="protein sequence ID" value="SFP35372.1"/>
    <property type="molecule type" value="Genomic_DNA"/>
</dbReference>
<protein>
    <submittedName>
        <fullName evidence="1">Uncharacterized protein</fullName>
    </submittedName>
</protein>
<sequence length="74" mass="7584">MGNVVYVRAPEAPGGVGVSCAIQEGRCGPVFLVTVHGPTQRARLLFHDADEVATFADGIVAGRFPDATRSGSGA</sequence>
<dbReference type="Proteomes" id="UP000199356">
    <property type="component" value="Unassembled WGS sequence"/>
</dbReference>